<dbReference type="InterPro" id="IPR040155">
    <property type="entry name" value="CEBPZ/Mak21-like"/>
</dbReference>
<dbReference type="PANTHER" id="PTHR12048">
    <property type="entry name" value="CCAAT-BINDING FACTOR-RELATED"/>
    <property type="match status" value="1"/>
</dbReference>
<name>A0A1B0CVZ1_LUTLO</name>
<feature type="compositionally biased region" description="Acidic residues" evidence="2">
    <location>
        <begin position="664"/>
        <end position="681"/>
    </location>
</feature>
<feature type="compositionally biased region" description="Basic and acidic residues" evidence="2">
    <location>
        <begin position="698"/>
        <end position="710"/>
    </location>
</feature>
<dbReference type="Proteomes" id="UP000092461">
    <property type="component" value="Unassembled WGS sequence"/>
</dbReference>
<dbReference type="SUPFAM" id="SSF48371">
    <property type="entry name" value="ARM repeat"/>
    <property type="match status" value="1"/>
</dbReference>
<evidence type="ECO:0000256" key="2">
    <source>
        <dbReference type="SAM" id="MobiDB-lite"/>
    </source>
</evidence>
<comment type="similarity">
    <text evidence="1">Belongs to the CBF/MAK21 family.</text>
</comment>
<reference evidence="4" key="1">
    <citation type="submission" date="2020-05" db="UniProtKB">
        <authorList>
            <consortium name="EnsemblMetazoa"/>
        </authorList>
    </citation>
    <scope>IDENTIFICATION</scope>
    <source>
        <strain evidence="4">Jacobina</strain>
    </source>
</reference>
<feature type="region of interest" description="Disordered" evidence="2">
    <location>
        <begin position="472"/>
        <end position="503"/>
    </location>
</feature>
<feature type="region of interest" description="Disordered" evidence="2">
    <location>
        <begin position="659"/>
        <end position="793"/>
    </location>
</feature>
<proteinExistence type="inferred from homology"/>
<evidence type="ECO:0000259" key="3">
    <source>
        <dbReference type="Pfam" id="PF03914"/>
    </source>
</evidence>
<evidence type="ECO:0000256" key="1">
    <source>
        <dbReference type="ARBA" id="ARBA00007797"/>
    </source>
</evidence>
<feature type="region of interest" description="Disordered" evidence="2">
    <location>
        <begin position="616"/>
        <end position="638"/>
    </location>
</feature>
<dbReference type="InterPro" id="IPR005612">
    <property type="entry name" value="CCAAT-binding_factor"/>
</dbReference>
<evidence type="ECO:0000313" key="4">
    <source>
        <dbReference type="EnsemblMetazoa" id="LLOJ009176-PA"/>
    </source>
</evidence>
<organism evidence="4 5">
    <name type="scientific">Lutzomyia longipalpis</name>
    <name type="common">Sand fly</name>
    <dbReference type="NCBI Taxonomy" id="7200"/>
    <lineage>
        <taxon>Eukaryota</taxon>
        <taxon>Metazoa</taxon>
        <taxon>Ecdysozoa</taxon>
        <taxon>Arthropoda</taxon>
        <taxon>Hexapoda</taxon>
        <taxon>Insecta</taxon>
        <taxon>Pterygota</taxon>
        <taxon>Neoptera</taxon>
        <taxon>Endopterygota</taxon>
        <taxon>Diptera</taxon>
        <taxon>Nematocera</taxon>
        <taxon>Psychodoidea</taxon>
        <taxon>Psychodidae</taxon>
        <taxon>Lutzomyia</taxon>
        <taxon>Lutzomyia</taxon>
    </lineage>
</organism>
<feature type="region of interest" description="Disordered" evidence="2">
    <location>
        <begin position="816"/>
        <end position="878"/>
    </location>
</feature>
<dbReference type="EnsemblMetazoa" id="LLOJ009176-RA">
    <property type="protein sequence ID" value="LLOJ009176-PA"/>
    <property type="gene ID" value="LLOJ009176"/>
</dbReference>
<feature type="compositionally biased region" description="Acidic residues" evidence="2">
    <location>
        <begin position="720"/>
        <end position="760"/>
    </location>
</feature>
<dbReference type="GO" id="GO:0005634">
    <property type="term" value="C:nucleus"/>
    <property type="evidence" value="ECO:0007669"/>
    <property type="project" value="UniProtKB-ARBA"/>
</dbReference>
<dbReference type="AlphaFoldDB" id="A0A1B0CVZ1"/>
<feature type="compositionally biased region" description="Basic and acidic residues" evidence="2">
    <location>
        <begin position="825"/>
        <end position="848"/>
    </location>
</feature>
<accession>A0A1B0CVZ1</accession>
<dbReference type="VEuPathDB" id="VectorBase:LLONM1_010204"/>
<sequence length="878" mass="100495">MENETKKWFDEVKKYNSGEIVELSAEEVAELTTTCQNSFEKSYEIIQKRNPTDAKWLQTALHRGTLRDRANAGTLLFQSNPLGNLSALDVLIGLTKAANKASVDVIDVITDLFITSILPGSRKLASIEQRGKDWKTLKGEKKLEKSFLEKVYTYWHFESELKQRYFTFLQNLDGVLKTGQEVHKNLAIVCAAKLMIHGPEKEAMLLSMLVNKMGDPAVKVAAKAQYHLSEVANQHPNMCGVIVKEAERLLFRPNISERAQHVTLTFLAEIAGFCSPEVCRKLTNICFSFFKILVDKGMVNNRTMQAILRCLRRSVGNLATDDATSTPNPLSDELQNIIYRLIHFAEIRIAIQALGLLLQVIVTCASINRDRFYMALYRKMISVELTTMTHKWSAQFLYIIHRAIAIDTDIPRAQAFLKRLFQITFYLPSQMVCGVFVIMQKILQDRPELHKIQEIPTAADIEKNEVKSQLYESDSEHYSDVEEDTPSPQKNKKLSKKRKTPRNAQESWIHVDLNGVKKEDEEKKPKIHRLPLKYDPFYRNPSGAGAQYAPFVELLRFSAHFHPTVQKFVECVLERKKNTYYGDPLVDFSLTQFLDRFSFKNPKKKSDKEIKSIVQKAHQKTREYKPMGSRGQPVKAISEENCSENERFIFDFLQKRREMRGGKDDDDSDSDESVDDDEFEAYLDSLGPKKASTEEDIDYMKDLNEGESRKSKGKKRKQDDDNDEDAPNEEDDWDEDASADEDKSSDDDDLSLDDDSDDAEAMSFSSSDEESDEQKSGKKGKKPSVLNDKDFRRKLKQKADMSSLFAAADDFSEILQQGSKGKNHGTLEEVANKDKSSEKQMQWEEARRKNSKKRSFKPQKKKFPGKPNKKRKSSIGSR</sequence>
<dbReference type="EMBL" id="AJWK01031426">
    <property type="status" value="NOT_ANNOTATED_CDS"/>
    <property type="molecule type" value="Genomic_DNA"/>
</dbReference>
<dbReference type="Pfam" id="PF03914">
    <property type="entry name" value="CBF"/>
    <property type="match status" value="1"/>
</dbReference>
<dbReference type="VEuPathDB" id="VectorBase:LLOJ009176"/>
<feature type="compositionally biased region" description="Basic residues" evidence="2">
    <location>
        <begin position="490"/>
        <end position="501"/>
    </location>
</feature>
<dbReference type="PANTHER" id="PTHR12048:SF0">
    <property type="entry name" value="CCAAT_ENHANCER-BINDING PROTEIN ZETA"/>
    <property type="match status" value="1"/>
</dbReference>
<keyword evidence="5" id="KW-1185">Reference proteome</keyword>
<evidence type="ECO:0000313" key="5">
    <source>
        <dbReference type="Proteomes" id="UP000092461"/>
    </source>
</evidence>
<feature type="compositionally biased region" description="Basic residues" evidence="2">
    <location>
        <begin position="849"/>
        <end position="878"/>
    </location>
</feature>
<dbReference type="InterPro" id="IPR016024">
    <property type="entry name" value="ARM-type_fold"/>
</dbReference>
<feature type="domain" description="CCAAT-binding factor" evidence="3">
    <location>
        <begin position="350"/>
        <end position="569"/>
    </location>
</feature>
<protein>
    <recommendedName>
        <fullName evidence="3">CCAAT-binding factor domain-containing protein</fullName>
    </recommendedName>
</protein>